<dbReference type="OrthoDB" id="4342612at2759"/>
<reference evidence="1 2" key="1">
    <citation type="submission" date="2018-02" db="EMBL/GenBank/DDBJ databases">
        <title>The genomes of Aspergillus section Nigri reveals drivers in fungal speciation.</title>
        <authorList>
            <consortium name="DOE Joint Genome Institute"/>
            <person name="Vesth T.C."/>
            <person name="Nybo J."/>
            <person name="Theobald S."/>
            <person name="Brandl J."/>
            <person name="Frisvad J.C."/>
            <person name="Nielsen K.F."/>
            <person name="Lyhne E.K."/>
            <person name="Kogle M.E."/>
            <person name="Kuo A."/>
            <person name="Riley R."/>
            <person name="Clum A."/>
            <person name="Nolan M."/>
            <person name="Lipzen A."/>
            <person name="Salamov A."/>
            <person name="Henrissat B."/>
            <person name="Wiebenga A."/>
            <person name="De vries R.P."/>
            <person name="Grigoriev I.V."/>
            <person name="Mortensen U.H."/>
            <person name="Andersen M.R."/>
            <person name="Baker S.E."/>
        </authorList>
    </citation>
    <scope>NUCLEOTIDE SEQUENCE [LARGE SCALE GENOMIC DNA]</scope>
    <source>
        <strain evidence="1 2">CBS 121057</strain>
    </source>
</reference>
<keyword evidence="2" id="KW-1185">Reference proteome</keyword>
<organism evidence="1 2">
    <name type="scientific">Aspergillus sclerotiicarbonarius (strain CBS 121057 / IBT 28362)</name>
    <dbReference type="NCBI Taxonomy" id="1448318"/>
    <lineage>
        <taxon>Eukaryota</taxon>
        <taxon>Fungi</taxon>
        <taxon>Dikarya</taxon>
        <taxon>Ascomycota</taxon>
        <taxon>Pezizomycotina</taxon>
        <taxon>Eurotiomycetes</taxon>
        <taxon>Eurotiomycetidae</taxon>
        <taxon>Eurotiales</taxon>
        <taxon>Aspergillaceae</taxon>
        <taxon>Aspergillus</taxon>
        <taxon>Aspergillus subgen. Circumdati</taxon>
    </lineage>
</organism>
<dbReference type="VEuPathDB" id="FungiDB:BO78DRAFT_378769"/>
<dbReference type="InterPro" id="IPR046670">
    <property type="entry name" value="DUF6540"/>
</dbReference>
<gene>
    <name evidence="1" type="ORF">BO78DRAFT_378769</name>
</gene>
<accession>A0A319ECR3</accession>
<dbReference type="Proteomes" id="UP000248423">
    <property type="component" value="Unassembled WGS sequence"/>
</dbReference>
<dbReference type="EMBL" id="KZ826412">
    <property type="protein sequence ID" value="PYI01574.1"/>
    <property type="molecule type" value="Genomic_DNA"/>
</dbReference>
<evidence type="ECO:0000313" key="2">
    <source>
        <dbReference type="Proteomes" id="UP000248423"/>
    </source>
</evidence>
<sequence>MSTSPNPTNPTKITTLLHRELTTINNQDYYRKKGTLEWIPYHPDPPPPSSLHATSEHENNPEPIYLSLIREAQGPGEPHHWALFVSPENKPGYVFQVKGDAEFMSYEPSVGRVGLGVFEGSVQVFVLGSLEEGGVEVVRRVAEGEEPPRARCRKEVRENCQGWVVRVLERLVGLGVLGSRGEEKVGMVRGMMEPV</sequence>
<evidence type="ECO:0000313" key="1">
    <source>
        <dbReference type="EMBL" id="PYI01574.1"/>
    </source>
</evidence>
<name>A0A319ECR3_ASPSB</name>
<dbReference type="Pfam" id="PF20174">
    <property type="entry name" value="DUF6540"/>
    <property type="match status" value="1"/>
</dbReference>
<dbReference type="AlphaFoldDB" id="A0A319ECR3"/>
<proteinExistence type="predicted"/>
<protein>
    <submittedName>
        <fullName evidence="1">Uncharacterized protein</fullName>
    </submittedName>
</protein>